<keyword evidence="2" id="KW-1185">Reference proteome</keyword>
<dbReference type="EMBL" id="SDMP01000006">
    <property type="protein sequence ID" value="RYR51696.1"/>
    <property type="molecule type" value="Genomic_DNA"/>
</dbReference>
<name>A0A445CL82_ARAHY</name>
<accession>A0A445CL82</accession>
<organism evidence="1 2">
    <name type="scientific">Arachis hypogaea</name>
    <name type="common">Peanut</name>
    <dbReference type="NCBI Taxonomy" id="3818"/>
    <lineage>
        <taxon>Eukaryota</taxon>
        <taxon>Viridiplantae</taxon>
        <taxon>Streptophyta</taxon>
        <taxon>Embryophyta</taxon>
        <taxon>Tracheophyta</taxon>
        <taxon>Spermatophyta</taxon>
        <taxon>Magnoliopsida</taxon>
        <taxon>eudicotyledons</taxon>
        <taxon>Gunneridae</taxon>
        <taxon>Pentapetalae</taxon>
        <taxon>rosids</taxon>
        <taxon>fabids</taxon>
        <taxon>Fabales</taxon>
        <taxon>Fabaceae</taxon>
        <taxon>Papilionoideae</taxon>
        <taxon>50 kb inversion clade</taxon>
        <taxon>dalbergioids sensu lato</taxon>
        <taxon>Dalbergieae</taxon>
        <taxon>Pterocarpus clade</taxon>
        <taxon>Arachis</taxon>
    </lineage>
</organism>
<evidence type="ECO:0000313" key="1">
    <source>
        <dbReference type="EMBL" id="RYR51696.1"/>
    </source>
</evidence>
<dbReference type="Proteomes" id="UP000289738">
    <property type="component" value="Chromosome A06"/>
</dbReference>
<evidence type="ECO:0000313" key="2">
    <source>
        <dbReference type="Proteomes" id="UP000289738"/>
    </source>
</evidence>
<sequence length="157" mass="17656">MGPERLLWERYMSGLDFKEPKEAGMGPVKWFRSRCRASSLGSWPNSGGIEPDKLLKERSIYEGRYRAGDVGAANLEEVEVGELGDGGVDWAGEVGEVVECEGLEVREEADGVWDFGGEISLRDRKESFLVLWVAPLLCSQCRREQKQHSHNKKKTLL</sequence>
<reference evidence="1 2" key="1">
    <citation type="submission" date="2019-01" db="EMBL/GenBank/DDBJ databases">
        <title>Sequencing of cultivated peanut Arachis hypogaea provides insights into genome evolution and oil improvement.</title>
        <authorList>
            <person name="Chen X."/>
        </authorList>
    </citation>
    <scope>NUCLEOTIDE SEQUENCE [LARGE SCALE GENOMIC DNA]</scope>
    <source>
        <strain evidence="2">cv. Fuhuasheng</strain>
        <tissue evidence="1">Leaves</tissue>
    </source>
</reference>
<dbReference type="AlphaFoldDB" id="A0A445CL82"/>
<comment type="caution">
    <text evidence="1">The sequence shown here is derived from an EMBL/GenBank/DDBJ whole genome shotgun (WGS) entry which is preliminary data.</text>
</comment>
<proteinExistence type="predicted"/>
<gene>
    <name evidence="1" type="ORF">Ahy_A06g026678</name>
</gene>
<protein>
    <submittedName>
        <fullName evidence="1">Uncharacterized protein</fullName>
    </submittedName>
</protein>